<dbReference type="InterPro" id="IPR000595">
    <property type="entry name" value="cNMP-bd_dom"/>
</dbReference>
<keyword evidence="1" id="KW-0805">Transcription regulation</keyword>
<dbReference type="SMART" id="SM00419">
    <property type="entry name" value="HTH_CRP"/>
    <property type="match status" value="1"/>
</dbReference>
<dbReference type="Pfam" id="PF00027">
    <property type="entry name" value="cNMP_binding"/>
    <property type="match status" value="1"/>
</dbReference>
<dbReference type="SUPFAM" id="SSF51206">
    <property type="entry name" value="cAMP-binding domain-like"/>
    <property type="match status" value="1"/>
</dbReference>
<evidence type="ECO:0000259" key="5">
    <source>
        <dbReference type="PROSITE" id="PS51063"/>
    </source>
</evidence>
<dbReference type="Gene3D" id="2.60.120.10">
    <property type="entry name" value="Jelly Rolls"/>
    <property type="match status" value="1"/>
</dbReference>
<dbReference type="Pfam" id="PF13545">
    <property type="entry name" value="HTH_Crp_2"/>
    <property type="match status" value="1"/>
</dbReference>
<accession>A0A1G7MCL4</accession>
<keyword evidence="6" id="KW-0808">Transferase</keyword>
<dbReference type="CDD" id="cd00092">
    <property type="entry name" value="HTH_CRP"/>
    <property type="match status" value="1"/>
</dbReference>
<sequence length="250" mass="27714">MTQGANKPFTQRMQVRSQLSEEDARVLDSIQQGAETRPPNDRLVDARENAAAFLLMDGWAYTFKVMRDGRRQIVRFLVPGDIANPHGLFEDASAFAVRTLTPVSVVSLGPEIWPRIAEPNPALARRLAWTLGDETTDAEHVVSLGRRNAYERIAHFLVRTWDRLATIGMVNGTHYRLPIKQEHLADYLGLSVVHVSRTLTQLREDGLARVERGTAKLDDPSGLMTAGDVRPVMPFPGLDPVNSGRAANVA</sequence>
<evidence type="ECO:0000313" key="7">
    <source>
        <dbReference type="Proteomes" id="UP000199415"/>
    </source>
</evidence>
<evidence type="ECO:0000256" key="4">
    <source>
        <dbReference type="SAM" id="MobiDB-lite"/>
    </source>
</evidence>
<evidence type="ECO:0000313" key="6">
    <source>
        <dbReference type="EMBL" id="SDF59483.1"/>
    </source>
</evidence>
<dbReference type="InterPro" id="IPR012318">
    <property type="entry name" value="HTH_CRP"/>
</dbReference>
<keyword evidence="2" id="KW-0238">DNA-binding</keyword>
<dbReference type="CDD" id="cd00038">
    <property type="entry name" value="CAP_ED"/>
    <property type="match status" value="1"/>
</dbReference>
<dbReference type="InterPro" id="IPR014710">
    <property type="entry name" value="RmlC-like_jellyroll"/>
</dbReference>
<evidence type="ECO:0000256" key="1">
    <source>
        <dbReference type="ARBA" id="ARBA00023015"/>
    </source>
</evidence>
<dbReference type="Gene3D" id="1.10.10.10">
    <property type="entry name" value="Winged helix-like DNA-binding domain superfamily/Winged helix DNA-binding domain"/>
    <property type="match status" value="1"/>
</dbReference>
<protein>
    <submittedName>
        <fullName evidence="6">cAMP-binding domain of CRP or a regulatory subunit of cAMP-dependent protein kinases</fullName>
    </submittedName>
</protein>
<dbReference type="Proteomes" id="UP000199415">
    <property type="component" value="Unassembled WGS sequence"/>
</dbReference>
<dbReference type="InterPro" id="IPR018490">
    <property type="entry name" value="cNMP-bd_dom_sf"/>
</dbReference>
<name>A0A1G7MCL4_9PROT</name>
<dbReference type="PROSITE" id="PS51063">
    <property type="entry name" value="HTH_CRP_2"/>
    <property type="match status" value="1"/>
</dbReference>
<dbReference type="RefSeq" id="WP_176758484.1">
    <property type="nucleotide sequence ID" value="NZ_FNCE01000001.1"/>
</dbReference>
<dbReference type="InterPro" id="IPR036388">
    <property type="entry name" value="WH-like_DNA-bd_sf"/>
</dbReference>
<feature type="region of interest" description="Disordered" evidence="4">
    <location>
        <begin position="1"/>
        <end position="22"/>
    </location>
</feature>
<gene>
    <name evidence="6" type="ORF">SAMN05216241_101564</name>
</gene>
<keyword evidence="7" id="KW-1185">Reference proteome</keyword>
<dbReference type="AlphaFoldDB" id="A0A1G7MCL4"/>
<feature type="domain" description="HTH crp-type" evidence="5">
    <location>
        <begin position="147"/>
        <end position="221"/>
    </location>
</feature>
<dbReference type="GO" id="GO:0006355">
    <property type="term" value="P:regulation of DNA-templated transcription"/>
    <property type="evidence" value="ECO:0007669"/>
    <property type="project" value="InterPro"/>
</dbReference>
<dbReference type="EMBL" id="FNCE01000001">
    <property type="protein sequence ID" value="SDF59483.1"/>
    <property type="molecule type" value="Genomic_DNA"/>
</dbReference>
<dbReference type="InterPro" id="IPR036390">
    <property type="entry name" value="WH_DNA-bd_sf"/>
</dbReference>
<evidence type="ECO:0000256" key="2">
    <source>
        <dbReference type="ARBA" id="ARBA00023125"/>
    </source>
</evidence>
<keyword evidence="3" id="KW-0804">Transcription</keyword>
<dbReference type="GO" id="GO:0016301">
    <property type="term" value="F:kinase activity"/>
    <property type="evidence" value="ECO:0007669"/>
    <property type="project" value="UniProtKB-KW"/>
</dbReference>
<feature type="compositionally biased region" description="Polar residues" evidence="4">
    <location>
        <begin position="1"/>
        <end position="18"/>
    </location>
</feature>
<dbReference type="STRING" id="1082479.SAMN05216241_101564"/>
<evidence type="ECO:0000256" key="3">
    <source>
        <dbReference type="ARBA" id="ARBA00023163"/>
    </source>
</evidence>
<reference evidence="6 7" key="1">
    <citation type="submission" date="2016-10" db="EMBL/GenBank/DDBJ databases">
        <authorList>
            <person name="de Groot N.N."/>
        </authorList>
    </citation>
    <scope>NUCLEOTIDE SEQUENCE [LARGE SCALE GENOMIC DNA]</scope>
    <source>
        <strain evidence="6 7">DSM 25584</strain>
    </source>
</reference>
<proteinExistence type="predicted"/>
<dbReference type="GO" id="GO:0003677">
    <property type="term" value="F:DNA binding"/>
    <property type="evidence" value="ECO:0007669"/>
    <property type="project" value="UniProtKB-KW"/>
</dbReference>
<dbReference type="SUPFAM" id="SSF46785">
    <property type="entry name" value="Winged helix' DNA-binding domain"/>
    <property type="match status" value="1"/>
</dbReference>
<organism evidence="6 7">
    <name type="scientific">Limimonas halophila</name>
    <dbReference type="NCBI Taxonomy" id="1082479"/>
    <lineage>
        <taxon>Bacteria</taxon>
        <taxon>Pseudomonadati</taxon>
        <taxon>Pseudomonadota</taxon>
        <taxon>Alphaproteobacteria</taxon>
        <taxon>Rhodospirillales</taxon>
        <taxon>Rhodovibrionaceae</taxon>
        <taxon>Limimonas</taxon>
    </lineage>
</organism>
<keyword evidence="6" id="KW-0418">Kinase</keyword>